<evidence type="ECO:0000256" key="1">
    <source>
        <dbReference type="SAM" id="Phobius"/>
    </source>
</evidence>
<gene>
    <name evidence="2" type="ORF">PBC4_048</name>
</gene>
<accession>A0A1D6X892</accession>
<protein>
    <submittedName>
        <fullName evidence="2">Uncharacterized protein</fullName>
    </submittedName>
</protein>
<keyword evidence="1" id="KW-1133">Transmembrane helix</keyword>
<reference evidence="2 3" key="1">
    <citation type="journal article" date="2016" name="FEMS Microbiol. Lett.">
        <title>Characterization of LysPBC4, a novel Bacillus cereus-specific endolysin of bacteriophage PBC4.</title>
        <authorList>
            <person name="Na H."/>
            <person name="Kong M."/>
            <person name="Ryu S."/>
        </authorList>
    </citation>
    <scope>NUCLEOTIDE SEQUENCE [LARGE SCALE GENOMIC DNA]</scope>
</reference>
<keyword evidence="1" id="KW-0812">Transmembrane</keyword>
<proteinExistence type="predicted"/>
<sequence length="61" mass="6510">MKKGFKVIGGCLLAATGITLLSVNHEWYYIVSGAIMVVVGNILAIETGGNENGINRNFKGR</sequence>
<name>A0A1D6X892_9CAUD</name>
<evidence type="ECO:0000313" key="2">
    <source>
        <dbReference type="EMBL" id="AKQ08240.1"/>
    </source>
</evidence>
<evidence type="ECO:0000313" key="3">
    <source>
        <dbReference type="Proteomes" id="UP000224963"/>
    </source>
</evidence>
<dbReference type="EMBL" id="KT070866">
    <property type="protein sequence ID" value="AKQ08240.1"/>
    <property type="molecule type" value="Genomic_DNA"/>
</dbReference>
<organism evidence="2 3">
    <name type="scientific">Bacillus phage PBC4</name>
    <dbReference type="NCBI Taxonomy" id="1675028"/>
    <lineage>
        <taxon>Viruses</taxon>
        <taxon>Duplodnaviria</taxon>
        <taxon>Heunggongvirae</taxon>
        <taxon>Uroviricota</taxon>
        <taxon>Caudoviricetes</taxon>
        <taxon>Sejongvirinae</taxon>
        <taxon>Yihwangvirus</taxon>
        <taxon>Yihwangvirus PBC4</taxon>
    </lineage>
</organism>
<keyword evidence="1" id="KW-0472">Membrane</keyword>
<feature type="transmembrane region" description="Helical" evidence="1">
    <location>
        <begin position="27"/>
        <end position="45"/>
    </location>
</feature>
<dbReference type="Proteomes" id="UP000224963">
    <property type="component" value="Segment"/>
</dbReference>
<keyword evidence="3" id="KW-1185">Reference proteome</keyword>